<dbReference type="InterPro" id="IPR001073">
    <property type="entry name" value="C1q_dom"/>
</dbReference>
<dbReference type="Pfam" id="PF00386">
    <property type="entry name" value="C1q"/>
    <property type="match status" value="1"/>
</dbReference>
<feature type="chain" id="PRO_5044887454" description="C1q domain-containing protein" evidence="4">
    <location>
        <begin position="18"/>
        <end position="214"/>
    </location>
</feature>
<name>A0ABD1JWB9_9TELE</name>
<keyword evidence="2" id="KW-0964">Secreted</keyword>
<organism evidence="6 7">
    <name type="scientific">Coilia grayii</name>
    <name type="common">Gray's grenadier anchovy</name>
    <dbReference type="NCBI Taxonomy" id="363190"/>
    <lineage>
        <taxon>Eukaryota</taxon>
        <taxon>Metazoa</taxon>
        <taxon>Chordata</taxon>
        <taxon>Craniata</taxon>
        <taxon>Vertebrata</taxon>
        <taxon>Euteleostomi</taxon>
        <taxon>Actinopterygii</taxon>
        <taxon>Neopterygii</taxon>
        <taxon>Teleostei</taxon>
        <taxon>Clupei</taxon>
        <taxon>Clupeiformes</taxon>
        <taxon>Clupeoidei</taxon>
        <taxon>Engraulidae</taxon>
        <taxon>Coilinae</taxon>
        <taxon>Coilia</taxon>
    </lineage>
</organism>
<keyword evidence="3 4" id="KW-0732">Signal</keyword>
<evidence type="ECO:0000256" key="4">
    <source>
        <dbReference type="SAM" id="SignalP"/>
    </source>
</evidence>
<dbReference type="InterPro" id="IPR008983">
    <property type="entry name" value="Tumour_necrosis_fac-like_dom"/>
</dbReference>
<evidence type="ECO:0000313" key="7">
    <source>
        <dbReference type="Proteomes" id="UP001591681"/>
    </source>
</evidence>
<sequence length="214" mass="23019">MMKTIAVLFLALGCCLCEPQNSGHIQQSGGSTSSCIPCSCPKDDDYLARKVALLESKLQKTEKDVSELRSLVEGRPQVAFSAALLDSGNGNVGPFPGATPLKYKKVFSNTGSSYNPSTGIFTALVKGMYFFRLSMFNQQIPTPKSVVNLMKNSQIVATIWDMGGTDLNDTGSNAVVIPLDVGDNVYVQLMAAAIIYDDSNLSLTTFTGFLLFTM</sequence>
<evidence type="ECO:0000256" key="2">
    <source>
        <dbReference type="ARBA" id="ARBA00022525"/>
    </source>
</evidence>
<comment type="caution">
    <text evidence="6">The sequence shown here is derived from an EMBL/GenBank/DDBJ whole genome shotgun (WGS) entry which is preliminary data.</text>
</comment>
<dbReference type="PROSITE" id="PS50871">
    <property type="entry name" value="C1Q"/>
    <property type="match status" value="1"/>
</dbReference>
<dbReference type="PANTHER" id="PTHR22923">
    <property type="entry name" value="CEREBELLIN-RELATED"/>
    <property type="match status" value="1"/>
</dbReference>
<dbReference type="PRINTS" id="PR00007">
    <property type="entry name" value="COMPLEMNTC1Q"/>
</dbReference>
<feature type="signal peptide" evidence="4">
    <location>
        <begin position="1"/>
        <end position="17"/>
    </location>
</feature>
<evidence type="ECO:0000256" key="1">
    <source>
        <dbReference type="ARBA" id="ARBA00004613"/>
    </source>
</evidence>
<dbReference type="EMBL" id="JBHFQA010000011">
    <property type="protein sequence ID" value="KAL2091145.1"/>
    <property type="molecule type" value="Genomic_DNA"/>
</dbReference>
<dbReference type="SMART" id="SM00110">
    <property type="entry name" value="C1Q"/>
    <property type="match status" value="1"/>
</dbReference>
<gene>
    <name evidence="6" type="ORF">ACEWY4_013408</name>
</gene>
<dbReference type="AlphaFoldDB" id="A0ABD1JWB9"/>
<evidence type="ECO:0000256" key="3">
    <source>
        <dbReference type="ARBA" id="ARBA00022729"/>
    </source>
</evidence>
<dbReference type="Proteomes" id="UP001591681">
    <property type="component" value="Unassembled WGS sequence"/>
</dbReference>
<dbReference type="PANTHER" id="PTHR22923:SF102">
    <property type="entry name" value="CEREBELLIN 13-RELATED"/>
    <property type="match status" value="1"/>
</dbReference>
<comment type="subcellular location">
    <subcellularLocation>
        <location evidence="1">Secreted</location>
    </subcellularLocation>
</comment>
<feature type="domain" description="C1q" evidence="5">
    <location>
        <begin position="73"/>
        <end position="214"/>
    </location>
</feature>
<dbReference type="SUPFAM" id="SSF49842">
    <property type="entry name" value="TNF-like"/>
    <property type="match status" value="1"/>
</dbReference>
<dbReference type="InterPro" id="IPR050822">
    <property type="entry name" value="Cerebellin_Synaptic_Org"/>
</dbReference>
<dbReference type="GO" id="GO:0005576">
    <property type="term" value="C:extracellular region"/>
    <property type="evidence" value="ECO:0007669"/>
    <property type="project" value="UniProtKB-SubCell"/>
</dbReference>
<reference evidence="6 7" key="1">
    <citation type="submission" date="2024-09" db="EMBL/GenBank/DDBJ databases">
        <title>A chromosome-level genome assembly of Gray's grenadier anchovy, Coilia grayii.</title>
        <authorList>
            <person name="Fu Z."/>
        </authorList>
    </citation>
    <scope>NUCLEOTIDE SEQUENCE [LARGE SCALE GENOMIC DNA]</scope>
    <source>
        <strain evidence="6">G4</strain>
        <tissue evidence="6">Muscle</tissue>
    </source>
</reference>
<dbReference type="PROSITE" id="PS51257">
    <property type="entry name" value="PROKAR_LIPOPROTEIN"/>
    <property type="match status" value="1"/>
</dbReference>
<evidence type="ECO:0000313" key="6">
    <source>
        <dbReference type="EMBL" id="KAL2091145.1"/>
    </source>
</evidence>
<accession>A0ABD1JWB9</accession>
<dbReference type="Gene3D" id="2.60.120.40">
    <property type="match status" value="1"/>
</dbReference>
<keyword evidence="7" id="KW-1185">Reference proteome</keyword>
<protein>
    <recommendedName>
        <fullName evidence="5">C1q domain-containing protein</fullName>
    </recommendedName>
</protein>
<evidence type="ECO:0000259" key="5">
    <source>
        <dbReference type="PROSITE" id="PS50871"/>
    </source>
</evidence>
<proteinExistence type="predicted"/>